<dbReference type="EMBL" id="JALNTZ010000004">
    <property type="protein sequence ID" value="KAJ3655966.1"/>
    <property type="molecule type" value="Genomic_DNA"/>
</dbReference>
<comment type="caution">
    <text evidence="1">The sequence shown here is derived from an EMBL/GenBank/DDBJ whole genome shotgun (WGS) entry which is preliminary data.</text>
</comment>
<reference evidence="1" key="1">
    <citation type="journal article" date="2023" name="G3 (Bethesda)">
        <title>Whole genome assemblies of Zophobas morio and Tenebrio molitor.</title>
        <authorList>
            <person name="Kaur S."/>
            <person name="Stinson S.A."/>
            <person name="diCenzo G.C."/>
        </authorList>
    </citation>
    <scope>NUCLEOTIDE SEQUENCE</scope>
    <source>
        <strain evidence="1">QUZm001</strain>
    </source>
</reference>
<sequence>MHKIIPAQLDWTRFTSPIVWTSLPAPDSGSHLNSHAVLFETPPLPLLDLSRAPIATAASSLFFSERRPAAVTDDESPIIDAHTITPLFGKIYDNL</sequence>
<evidence type="ECO:0000313" key="1">
    <source>
        <dbReference type="EMBL" id="KAJ3655966.1"/>
    </source>
</evidence>
<name>A0AA38IIP0_9CUCU</name>
<dbReference type="AlphaFoldDB" id="A0AA38IIP0"/>
<dbReference type="Proteomes" id="UP001168821">
    <property type="component" value="Unassembled WGS sequence"/>
</dbReference>
<organism evidence="1 2">
    <name type="scientific">Zophobas morio</name>
    <dbReference type="NCBI Taxonomy" id="2755281"/>
    <lineage>
        <taxon>Eukaryota</taxon>
        <taxon>Metazoa</taxon>
        <taxon>Ecdysozoa</taxon>
        <taxon>Arthropoda</taxon>
        <taxon>Hexapoda</taxon>
        <taxon>Insecta</taxon>
        <taxon>Pterygota</taxon>
        <taxon>Neoptera</taxon>
        <taxon>Endopterygota</taxon>
        <taxon>Coleoptera</taxon>
        <taxon>Polyphaga</taxon>
        <taxon>Cucujiformia</taxon>
        <taxon>Tenebrionidae</taxon>
        <taxon>Zophobas</taxon>
    </lineage>
</organism>
<proteinExistence type="predicted"/>
<accession>A0AA38IIP0</accession>
<keyword evidence="2" id="KW-1185">Reference proteome</keyword>
<gene>
    <name evidence="1" type="ORF">Zmor_015073</name>
</gene>
<evidence type="ECO:0000313" key="2">
    <source>
        <dbReference type="Proteomes" id="UP001168821"/>
    </source>
</evidence>
<protein>
    <submittedName>
        <fullName evidence="1">Uncharacterized protein</fullName>
    </submittedName>
</protein>